<gene>
    <name evidence="2" type="ORF">P6P90_02785</name>
</gene>
<feature type="transmembrane region" description="Helical" evidence="1">
    <location>
        <begin position="261"/>
        <end position="283"/>
    </location>
</feature>
<keyword evidence="1" id="KW-0472">Membrane</keyword>
<reference evidence="2 3" key="1">
    <citation type="submission" date="2023-04" db="EMBL/GenBank/DDBJ databases">
        <title>Ectobacillus antri isolated from activated sludge.</title>
        <authorList>
            <person name="Yan P."/>
            <person name="Liu X."/>
        </authorList>
    </citation>
    <scope>NUCLEOTIDE SEQUENCE [LARGE SCALE GENOMIC DNA]</scope>
    <source>
        <strain evidence="2 3">C18H</strain>
    </source>
</reference>
<feature type="transmembrane region" description="Helical" evidence="1">
    <location>
        <begin position="218"/>
        <end position="241"/>
    </location>
</feature>
<dbReference type="EMBL" id="JARULN010000001">
    <property type="protein sequence ID" value="MDG5752926.1"/>
    <property type="molecule type" value="Genomic_DNA"/>
</dbReference>
<comment type="caution">
    <text evidence="2">The sequence shown here is derived from an EMBL/GenBank/DDBJ whole genome shotgun (WGS) entry which is preliminary data.</text>
</comment>
<proteinExistence type="predicted"/>
<organism evidence="2 3">
    <name type="scientific">Ectobacillus antri</name>
    <dbReference type="NCBI Taxonomy" id="2486280"/>
    <lineage>
        <taxon>Bacteria</taxon>
        <taxon>Bacillati</taxon>
        <taxon>Bacillota</taxon>
        <taxon>Bacilli</taxon>
        <taxon>Bacillales</taxon>
        <taxon>Bacillaceae</taxon>
        <taxon>Ectobacillus</taxon>
    </lineage>
</organism>
<keyword evidence="3" id="KW-1185">Reference proteome</keyword>
<name>A0ABT6H0M6_9BACI</name>
<feature type="transmembrane region" description="Helical" evidence="1">
    <location>
        <begin position="147"/>
        <end position="176"/>
    </location>
</feature>
<feature type="transmembrane region" description="Helical" evidence="1">
    <location>
        <begin position="12"/>
        <end position="32"/>
    </location>
</feature>
<protein>
    <recommendedName>
        <fullName evidence="4">Membrane protein YkvI</fullName>
    </recommendedName>
</protein>
<accession>A0ABT6H0M6</accession>
<feature type="transmembrane region" description="Helical" evidence="1">
    <location>
        <begin position="322"/>
        <end position="340"/>
    </location>
</feature>
<evidence type="ECO:0000256" key="1">
    <source>
        <dbReference type="SAM" id="Phobius"/>
    </source>
</evidence>
<keyword evidence="1" id="KW-1133">Transmembrane helix</keyword>
<feature type="transmembrane region" description="Helical" evidence="1">
    <location>
        <begin position="116"/>
        <end position="135"/>
    </location>
</feature>
<dbReference type="InterPro" id="IPR038728">
    <property type="entry name" value="YkvI-like"/>
</dbReference>
<dbReference type="PANTHER" id="PTHR37814:SF1">
    <property type="entry name" value="MEMBRANE PROTEIN"/>
    <property type="match status" value="1"/>
</dbReference>
<dbReference type="Proteomes" id="UP001218246">
    <property type="component" value="Unassembled WGS sequence"/>
</dbReference>
<evidence type="ECO:0008006" key="4">
    <source>
        <dbReference type="Google" id="ProtNLM"/>
    </source>
</evidence>
<dbReference type="PANTHER" id="PTHR37814">
    <property type="entry name" value="CONSERVED MEMBRANE PROTEIN"/>
    <property type="match status" value="1"/>
</dbReference>
<feature type="transmembrane region" description="Helical" evidence="1">
    <location>
        <begin position="295"/>
        <end position="316"/>
    </location>
</feature>
<feature type="transmembrane region" description="Helical" evidence="1">
    <location>
        <begin position="188"/>
        <end position="206"/>
    </location>
</feature>
<dbReference type="RefSeq" id="WP_124564018.1">
    <property type="nucleotide sequence ID" value="NZ_JARRRY010000001.1"/>
</dbReference>
<evidence type="ECO:0000313" key="3">
    <source>
        <dbReference type="Proteomes" id="UP001218246"/>
    </source>
</evidence>
<keyword evidence="1" id="KW-0812">Transmembrane</keyword>
<feature type="transmembrane region" description="Helical" evidence="1">
    <location>
        <begin position="77"/>
        <end position="104"/>
    </location>
</feature>
<sequence>MDKQRWKITVRIAATYIGTVVGAGFATGREIVEFFTMHGTYGTVGIFMSGLLFVWLGTKMMLLATRIKAHSAQEFNIYLFGNIFGKLINVLLLMVLLGVTSVMLSGAGSVFEEQLHLPRSIGVIITVIACILVLTRGLQGIFEVNTLVVPIMMFFIVTMYVVTVAQAGTILTVAIPTESWNIKWITNPITYVAMNLALAQSVLVPLASEIKDEKVIKWGGIVGGTGLFGILLCSHLAILTVDQFYQYDIPMAEVVKKFNQTFHFFFVLVIFGEVFTTLIGNVYGMNRQLQSMTGWRNNGFIYIILLISYMISHVGYGQLLHMLYPLIGWVSLILLPLIAMKKHP</sequence>
<evidence type="ECO:0000313" key="2">
    <source>
        <dbReference type="EMBL" id="MDG5752926.1"/>
    </source>
</evidence>
<feature type="transmembrane region" description="Helical" evidence="1">
    <location>
        <begin position="38"/>
        <end position="56"/>
    </location>
</feature>